<name>A0A0P1HLK8_9RHOB</name>
<dbReference type="GO" id="GO:0030638">
    <property type="term" value="P:polyketide metabolic process"/>
    <property type="evidence" value="ECO:0007669"/>
    <property type="project" value="InterPro"/>
</dbReference>
<dbReference type="Pfam" id="PF07366">
    <property type="entry name" value="SnoaL"/>
    <property type="match status" value="1"/>
</dbReference>
<dbReference type="Gene3D" id="3.10.450.50">
    <property type="match status" value="1"/>
</dbReference>
<organism evidence="1 2">
    <name type="scientific">Leisingera aquaemixtae</name>
    <dbReference type="NCBI Taxonomy" id="1396826"/>
    <lineage>
        <taxon>Bacteria</taxon>
        <taxon>Pseudomonadati</taxon>
        <taxon>Pseudomonadota</taxon>
        <taxon>Alphaproteobacteria</taxon>
        <taxon>Rhodobacterales</taxon>
        <taxon>Roseobacteraceae</taxon>
        <taxon>Leisingera</taxon>
    </lineage>
</organism>
<dbReference type="RefSeq" id="WP_058285951.1">
    <property type="nucleotide sequence ID" value="NZ_CP041159.1"/>
</dbReference>
<reference evidence="1 2" key="1">
    <citation type="submission" date="2015-09" db="EMBL/GenBank/DDBJ databases">
        <authorList>
            <consortium name="Swine Surveillance"/>
        </authorList>
    </citation>
    <scope>NUCLEOTIDE SEQUENCE [LARGE SCALE GENOMIC DNA]</scope>
    <source>
        <strain evidence="1 2">CECT 8399</strain>
    </source>
</reference>
<proteinExistence type="predicted"/>
<dbReference type="EMBL" id="CYSR01000021">
    <property type="protein sequence ID" value="CUH99836.1"/>
    <property type="molecule type" value="Genomic_DNA"/>
</dbReference>
<dbReference type="InterPro" id="IPR032710">
    <property type="entry name" value="NTF2-like_dom_sf"/>
</dbReference>
<accession>A0A0P1HLK8</accession>
<dbReference type="Proteomes" id="UP000051326">
    <property type="component" value="Unassembled WGS sequence"/>
</dbReference>
<dbReference type="STRING" id="1396826.PHA8399_01962"/>
<evidence type="ECO:0000313" key="2">
    <source>
        <dbReference type="Proteomes" id="UP000051326"/>
    </source>
</evidence>
<protein>
    <submittedName>
        <fullName evidence="1">Putative ester cyclase</fullName>
    </submittedName>
</protein>
<sequence length="137" mass="14898">MSIKQTAHDFCEACDAGKGWDVCKQWCAEDATFSVQADALAEITTLADYTEWAKGLLTPMPDAHAEFKSLAVDEDAGRAILFAVFHGTHTADAGNGAPTGRKVASDYVYVLDFDGPKIRGMTKVWNDVHALTQLGWM</sequence>
<gene>
    <name evidence="1" type="ORF">PHA8399_01962</name>
</gene>
<dbReference type="AlphaFoldDB" id="A0A0P1HLK8"/>
<evidence type="ECO:0000313" key="1">
    <source>
        <dbReference type="EMBL" id="CUH99836.1"/>
    </source>
</evidence>
<dbReference type="SUPFAM" id="SSF54427">
    <property type="entry name" value="NTF2-like"/>
    <property type="match status" value="1"/>
</dbReference>
<dbReference type="InterPro" id="IPR009959">
    <property type="entry name" value="Cyclase_SnoaL-like"/>
</dbReference>